<proteinExistence type="predicted"/>
<dbReference type="InterPro" id="IPR036388">
    <property type="entry name" value="WH-like_DNA-bd_sf"/>
</dbReference>
<evidence type="ECO:0000256" key="3">
    <source>
        <dbReference type="ARBA" id="ARBA00023163"/>
    </source>
</evidence>
<protein>
    <recommendedName>
        <fullName evidence="4">HTH gntR-type domain-containing protein</fullName>
    </recommendedName>
</protein>
<dbReference type="RefSeq" id="WP_109215634.1">
    <property type="nucleotide sequence ID" value="NZ_JRFU01000090.1"/>
</dbReference>
<sequence length="232" mass="26210">MKQTLADTAYEKLLDMIYSLKYQSGDRLVEQQLINELEISRTPVREAIRRLAGDGLVDLSTGTFARIHTFTAKEKQDIGLVRLAIDTTVAPLIVLNASNKDLQDLMSIAADCQRASDRNDIMERIRLDFKFHQVLVELSGNQVFTDIQEQLTKKGRLIQIQHYSENGATFCNLAGHLDILQALNDRNTNACIKAMQDHLRPSYASHGVDSKIWEVAETALRTTDVTPFIQQH</sequence>
<dbReference type="SUPFAM" id="SSF48008">
    <property type="entry name" value="GntR ligand-binding domain-like"/>
    <property type="match status" value="1"/>
</dbReference>
<dbReference type="InterPro" id="IPR000524">
    <property type="entry name" value="Tscrpt_reg_HTH_GntR"/>
</dbReference>
<dbReference type="PROSITE" id="PS50949">
    <property type="entry name" value="HTH_GNTR"/>
    <property type="match status" value="1"/>
</dbReference>
<dbReference type="SMART" id="SM00895">
    <property type="entry name" value="FCD"/>
    <property type="match status" value="1"/>
</dbReference>
<dbReference type="EMBL" id="JRFU01000090">
    <property type="protein sequence ID" value="PWE86677.1"/>
    <property type="molecule type" value="Genomic_DNA"/>
</dbReference>
<dbReference type="PANTHER" id="PTHR43537">
    <property type="entry name" value="TRANSCRIPTIONAL REGULATOR, GNTR FAMILY"/>
    <property type="match status" value="1"/>
</dbReference>
<name>A0A2V1JPB2_EUBRA</name>
<evidence type="ECO:0000256" key="1">
    <source>
        <dbReference type="ARBA" id="ARBA00023015"/>
    </source>
</evidence>
<evidence type="ECO:0000313" key="5">
    <source>
        <dbReference type="EMBL" id="PWE86677.1"/>
    </source>
</evidence>
<dbReference type="SUPFAM" id="SSF46785">
    <property type="entry name" value="Winged helix' DNA-binding domain"/>
    <property type="match status" value="1"/>
</dbReference>
<dbReference type="AlphaFoldDB" id="A0A2V1JPB2"/>
<feature type="domain" description="HTH gntR-type" evidence="4">
    <location>
        <begin position="3"/>
        <end position="70"/>
    </location>
</feature>
<organism evidence="5 6">
    <name type="scientific">Eubacterium ramulus</name>
    <dbReference type="NCBI Taxonomy" id="39490"/>
    <lineage>
        <taxon>Bacteria</taxon>
        <taxon>Bacillati</taxon>
        <taxon>Bacillota</taxon>
        <taxon>Clostridia</taxon>
        <taxon>Eubacteriales</taxon>
        <taxon>Eubacteriaceae</taxon>
        <taxon>Eubacterium</taxon>
    </lineage>
</organism>
<keyword evidence="1" id="KW-0805">Transcription regulation</keyword>
<dbReference type="Gene3D" id="1.20.120.530">
    <property type="entry name" value="GntR ligand-binding domain-like"/>
    <property type="match status" value="1"/>
</dbReference>
<accession>A0A2V1JPB2</accession>
<evidence type="ECO:0000313" key="6">
    <source>
        <dbReference type="Proteomes" id="UP000245288"/>
    </source>
</evidence>
<comment type="caution">
    <text evidence="5">The sequence shown here is derived from an EMBL/GenBank/DDBJ whole genome shotgun (WGS) entry which is preliminary data.</text>
</comment>
<dbReference type="OrthoDB" id="389878at2"/>
<dbReference type="Gene3D" id="1.10.10.10">
    <property type="entry name" value="Winged helix-like DNA-binding domain superfamily/Winged helix DNA-binding domain"/>
    <property type="match status" value="1"/>
</dbReference>
<dbReference type="SMART" id="SM00345">
    <property type="entry name" value="HTH_GNTR"/>
    <property type="match status" value="1"/>
</dbReference>
<dbReference type="InterPro" id="IPR008920">
    <property type="entry name" value="TF_FadR/GntR_C"/>
</dbReference>
<evidence type="ECO:0000259" key="4">
    <source>
        <dbReference type="PROSITE" id="PS50949"/>
    </source>
</evidence>
<dbReference type="InterPro" id="IPR011711">
    <property type="entry name" value="GntR_C"/>
</dbReference>
<dbReference type="InterPro" id="IPR036390">
    <property type="entry name" value="WH_DNA-bd_sf"/>
</dbReference>
<reference evidence="5 6" key="1">
    <citation type="submission" date="2014-09" db="EMBL/GenBank/DDBJ databases">
        <title>Butyrate-producing bacteria isolated from human gut.</title>
        <authorList>
            <person name="Zhang Q."/>
            <person name="Zhao L."/>
        </authorList>
    </citation>
    <scope>NUCLEOTIDE SEQUENCE [LARGE SCALE GENOMIC DNA]</scope>
    <source>
        <strain evidence="5 6">21</strain>
    </source>
</reference>
<dbReference type="GO" id="GO:0003677">
    <property type="term" value="F:DNA binding"/>
    <property type="evidence" value="ECO:0007669"/>
    <property type="project" value="UniProtKB-KW"/>
</dbReference>
<dbReference type="PANTHER" id="PTHR43537:SF5">
    <property type="entry name" value="UXU OPERON TRANSCRIPTIONAL REGULATOR"/>
    <property type="match status" value="1"/>
</dbReference>
<dbReference type="Proteomes" id="UP000245288">
    <property type="component" value="Unassembled WGS sequence"/>
</dbReference>
<evidence type="ECO:0000256" key="2">
    <source>
        <dbReference type="ARBA" id="ARBA00023125"/>
    </source>
</evidence>
<keyword evidence="2" id="KW-0238">DNA-binding</keyword>
<dbReference type="GO" id="GO:0003700">
    <property type="term" value="F:DNA-binding transcription factor activity"/>
    <property type="evidence" value="ECO:0007669"/>
    <property type="project" value="InterPro"/>
</dbReference>
<dbReference type="CDD" id="cd07377">
    <property type="entry name" value="WHTH_GntR"/>
    <property type="match status" value="1"/>
</dbReference>
<dbReference type="Pfam" id="PF00392">
    <property type="entry name" value="GntR"/>
    <property type="match status" value="1"/>
</dbReference>
<keyword evidence="3" id="KW-0804">Transcription</keyword>
<keyword evidence="6" id="KW-1185">Reference proteome</keyword>
<gene>
    <name evidence="5" type="ORF">LG34_08485</name>
</gene>
<dbReference type="Pfam" id="PF07729">
    <property type="entry name" value="FCD"/>
    <property type="match status" value="1"/>
</dbReference>